<dbReference type="Pfam" id="PF01535">
    <property type="entry name" value="PPR"/>
    <property type="match status" value="2"/>
</dbReference>
<gene>
    <name evidence="3" type="ORF">FPE_LOCUS21537</name>
</gene>
<dbReference type="NCBIfam" id="TIGR00756">
    <property type="entry name" value="PPR"/>
    <property type="match status" value="1"/>
</dbReference>
<dbReference type="PROSITE" id="PS51375">
    <property type="entry name" value="PPR"/>
    <property type="match status" value="1"/>
</dbReference>
<dbReference type="InterPro" id="IPR046848">
    <property type="entry name" value="E_motif"/>
</dbReference>
<sequence length="179" mass="20258">MRCKCGSVEKSLEVFHEMEEKDSVSLTLIISGLVVNGISNQALELFSQMLREDARPTHGTCLAYYFVARAGLVDKGFDFVHNIQNDYGFMPEMKHYGCVVDLLTCAGNLSRAYEFVEHMPVVPDVALWRMRFIACRFHGNLVSGEIASNKLLELDPSNYWNYVLTSSTYAGVERWDDAI</sequence>
<organism evidence="3 4">
    <name type="scientific">Fraxinus pennsylvanica</name>
    <dbReference type="NCBI Taxonomy" id="56036"/>
    <lineage>
        <taxon>Eukaryota</taxon>
        <taxon>Viridiplantae</taxon>
        <taxon>Streptophyta</taxon>
        <taxon>Embryophyta</taxon>
        <taxon>Tracheophyta</taxon>
        <taxon>Spermatophyta</taxon>
        <taxon>Magnoliopsida</taxon>
        <taxon>eudicotyledons</taxon>
        <taxon>Gunneridae</taxon>
        <taxon>Pentapetalae</taxon>
        <taxon>asterids</taxon>
        <taxon>lamiids</taxon>
        <taxon>Lamiales</taxon>
        <taxon>Oleaceae</taxon>
        <taxon>Oleeae</taxon>
        <taxon>Fraxinus</taxon>
    </lineage>
</organism>
<dbReference type="PANTHER" id="PTHR47926">
    <property type="entry name" value="PENTATRICOPEPTIDE REPEAT-CONTAINING PROTEIN"/>
    <property type="match status" value="1"/>
</dbReference>
<dbReference type="Pfam" id="PF20431">
    <property type="entry name" value="E_motif"/>
    <property type="match status" value="1"/>
</dbReference>
<keyword evidence="4" id="KW-1185">Reference proteome</keyword>
<dbReference type="Proteomes" id="UP000834106">
    <property type="component" value="Chromosome 13"/>
</dbReference>
<dbReference type="Gene3D" id="1.25.40.10">
    <property type="entry name" value="Tetratricopeptide repeat domain"/>
    <property type="match status" value="1"/>
</dbReference>
<evidence type="ECO:0000313" key="3">
    <source>
        <dbReference type="EMBL" id="CAI9774107.1"/>
    </source>
</evidence>
<dbReference type="InterPro" id="IPR002885">
    <property type="entry name" value="PPR_rpt"/>
</dbReference>
<reference evidence="3" key="1">
    <citation type="submission" date="2023-05" db="EMBL/GenBank/DDBJ databases">
        <authorList>
            <person name="Huff M."/>
        </authorList>
    </citation>
    <scope>NUCLEOTIDE SEQUENCE</scope>
</reference>
<evidence type="ECO:0000256" key="1">
    <source>
        <dbReference type="ARBA" id="ARBA00022737"/>
    </source>
</evidence>
<evidence type="ECO:0008006" key="5">
    <source>
        <dbReference type="Google" id="ProtNLM"/>
    </source>
</evidence>
<dbReference type="GO" id="GO:0009451">
    <property type="term" value="P:RNA modification"/>
    <property type="evidence" value="ECO:0007669"/>
    <property type="project" value="InterPro"/>
</dbReference>
<accession>A0AAD1ZR60</accession>
<evidence type="ECO:0000256" key="2">
    <source>
        <dbReference type="PROSITE-ProRule" id="PRU00708"/>
    </source>
</evidence>
<proteinExistence type="predicted"/>
<dbReference type="InterPro" id="IPR046960">
    <property type="entry name" value="PPR_At4g14850-like_plant"/>
</dbReference>
<protein>
    <recommendedName>
        <fullName evidence="5">Pentatricopeptide repeat-containing protein</fullName>
    </recommendedName>
</protein>
<dbReference type="GO" id="GO:0003723">
    <property type="term" value="F:RNA binding"/>
    <property type="evidence" value="ECO:0007669"/>
    <property type="project" value="InterPro"/>
</dbReference>
<dbReference type="EMBL" id="OU503048">
    <property type="protein sequence ID" value="CAI9774107.1"/>
    <property type="molecule type" value="Genomic_DNA"/>
</dbReference>
<evidence type="ECO:0000313" key="4">
    <source>
        <dbReference type="Proteomes" id="UP000834106"/>
    </source>
</evidence>
<keyword evidence="1" id="KW-0677">Repeat</keyword>
<dbReference type="PANTHER" id="PTHR47926:SF440">
    <property type="entry name" value="REPEAT-CONTAINING PROTEIN, PUTATIVE-RELATED"/>
    <property type="match status" value="1"/>
</dbReference>
<dbReference type="InterPro" id="IPR011990">
    <property type="entry name" value="TPR-like_helical_dom_sf"/>
</dbReference>
<feature type="repeat" description="PPR" evidence="2">
    <location>
        <begin position="22"/>
        <end position="56"/>
    </location>
</feature>
<dbReference type="AlphaFoldDB" id="A0AAD1ZR60"/>
<name>A0AAD1ZR60_9LAMI</name>